<organism evidence="6 7">
    <name type="scientific">Prunus avium</name>
    <name type="common">Cherry</name>
    <name type="synonym">Cerasus avium</name>
    <dbReference type="NCBI Taxonomy" id="42229"/>
    <lineage>
        <taxon>Eukaryota</taxon>
        <taxon>Viridiplantae</taxon>
        <taxon>Streptophyta</taxon>
        <taxon>Embryophyta</taxon>
        <taxon>Tracheophyta</taxon>
        <taxon>Spermatophyta</taxon>
        <taxon>Magnoliopsida</taxon>
        <taxon>eudicotyledons</taxon>
        <taxon>Gunneridae</taxon>
        <taxon>Pentapetalae</taxon>
        <taxon>rosids</taxon>
        <taxon>fabids</taxon>
        <taxon>Rosales</taxon>
        <taxon>Rosaceae</taxon>
        <taxon>Amygdaloideae</taxon>
        <taxon>Amygdaleae</taxon>
        <taxon>Prunus</taxon>
    </lineage>
</organism>
<dbReference type="InterPro" id="IPR004294">
    <property type="entry name" value="Carotenoid_Oase"/>
</dbReference>
<evidence type="ECO:0000313" key="6">
    <source>
        <dbReference type="Proteomes" id="UP000515124"/>
    </source>
</evidence>
<keyword evidence="4 5" id="KW-0408">Iron</keyword>
<dbReference type="GO" id="GO:0046872">
    <property type="term" value="F:metal ion binding"/>
    <property type="evidence" value="ECO:0007669"/>
    <property type="project" value="UniProtKB-KW"/>
</dbReference>
<gene>
    <name evidence="7" type="primary">LOC110761218</name>
</gene>
<feature type="binding site" evidence="5">
    <location>
        <position position="263"/>
    </location>
    <ligand>
        <name>Fe cation</name>
        <dbReference type="ChEBI" id="CHEBI:24875"/>
        <note>catalytic</note>
    </ligand>
</feature>
<keyword evidence="3" id="KW-0560">Oxidoreductase</keyword>
<dbReference type="GeneID" id="110761218"/>
<dbReference type="RefSeq" id="XP_021819335.1">
    <property type="nucleotide sequence ID" value="XM_021963643.1"/>
</dbReference>
<evidence type="ECO:0000256" key="4">
    <source>
        <dbReference type="ARBA" id="ARBA00023004"/>
    </source>
</evidence>
<keyword evidence="6" id="KW-1185">Reference proteome</keyword>
<evidence type="ECO:0000313" key="7">
    <source>
        <dbReference type="RefSeq" id="XP_021819335.1"/>
    </source>
</evidence>
<dbReference type="AlphaFoldDB" id="A0A6P5SR80"/>
<dbReference type="Pfam" id="PF03055">
    <property type="entry name" value="RPE65"/>
    <property type="match status" value="1"/>
</dbReference>
<dbReference type="GO" id="GO:0010436">
    <property type="term" value="F:carotenoid dioxygenase activity"/>
    <property type="evidence" value="ECO:0007669"/>
    <property type="project" value="TreeGrafter"/>
</dbReference>
<feature type="binding site" evidence="5">
    <location>
        <position position="311"/>
    </location>
    <ligand>
        <name>Fe cation</name>
        <dbReference type="ChEBI" id="CHEBI:24875"/>
        <note>catalytic</note>
    </ligand>
</feature>
<dbReference type="PANTHER" id="PTHR10543">
    <property type="entry name" value="BETA-CAROTENE DIOXYGENASE"/>
    <property type="match status" value="1"/>
</dbReference>
<accession>A0A6P5SR80</accession>
<name>A0A6P5SR80_PRUAV</name>
<dbReference type="GO" id="GO:0009570">
    <property type="term" value="C:chloroplast stroma"/>
    <property type="evidence" value="ECO:0007669"/>
    <property type="project" value="TreeGrafter"/>
</dbReference>
<feature type="binding site" evidence="5">
    <location>
        <position position="375"/>
    </location>
    <ligand>
        <name>Fe cation</name>
        <dbReference type="ChEBI" id="CHEBI:24875"/>
        <note>catalytic</note>
    </ligand>
</feature>
<evidence type="ECO:0000256" key="3">
    <source>
        <dbReference type="ARBA" id="ARBA00022964"/>
    </source>
</evidence>
<evidence type="ECO:0000256" key="1">
    <source>
        <dbReference type="ARBA" id="ARBA00006787"/>
    </source>
</evidence>
<dbReference type="PANTHER" id="PTHR10543:SF111">
    <property type="entry name" value="CAROTENOID 9,10(9',10')-CLEAVAGE DIOXYGENASE 1-LIKE"/>
    <property type="match status" value="1"/>
</dbReference>
<comment type="similarity">
    <text evidence="1">Belongs to the carotenoid oxygenase family.</text>
</comment>
<dbReference type="GO" id="GO:0016121">
    <property type="term" value="P:carotene catabolic process"/>
    <property type="evidence" value="ECO:0007669"/>
    <property type="project" value="TreeGrafter"/>
</dbReference>
<evidence type="ECO:0000256" key="2">
    <source>
        <dbReference type="ARBA" id="ARBA00022723"/>
    </source>
</evidence>
<dbReference type="KEGG" id="pavi:110761218"/>
<proteinExistence type="inferred from homology"/>
<feature type="binding site" evidence="5">
    <location>
        <position position="590"/>
    </location>
    <ligand>
        <name>Fe cation</name>
        <dbReference type="ChEBI" id="CHEBI:24875"/>
        <note>catalytic</note>
    </ligand>
</feature>
<keyword evidence="2 5" id="KW-0479">Metal-binding</keyword>
<protein>
    <submittedName>
        <fullName evidence="7">Carotenoid 9,10(9',10')-cleavage dioxygenase 1-like</fullName>
    </submittedName>
</protein>
<dbReference type="Proteomes" id="UP000515124">
    <property type="component" value="Unplaced"/>
</dbReference>
<keyword evidence="3" id="KW-0223">Dioxygenase</keyword>
<sequence length="600" mass="67757">MAFSSYANFHVHGSFQNPFISHRLNHLKTSLSSSVKPLFKELQQLLPRKVDDSKTMKNTSGKMLDALVDSIFQFVDQPLLPSQKNFAPVEEIGDLVEVIWTEEEIPADFAEGVFVRNGINPLFGGLKSAVSIFGQTQHTWVEGEGMLHALYFKKDHYGSWIISYNSRYVQTETFKLEKQKHNKPCFLPALEGDAAAVIAAYILNGLRFGTINKHLSNTNVFEHSGRLYSIAENYLPQEVDILTLETISDWNVNGAWNRPFTSHPKKAPNSGELVIMGVDAMKPYYVLGVISADGKLLHKVDLNFKRSTLSHDIGVTQKYNIIIDHPLTVDVKRVTMGGPLMKYEKEEYARIGVMPRYGDAESVKWFEVQTNCTFHILNCFEEANEVVVRGCRALTSLLPGPDGGLNKYEWYSKGFNFADDHSAETGYLFSRLYEWRLNMVSGDVKERNLTATDFSMDFPFINEQVTGLKHKYGYTQVIDSMASSDCGMGKYGSLAKLYLEESNSTSFEGKCEDLIKVEYHKFEENNFCSGSVFVARHGGKGMEEDDGWIVTFVHNEETDVTQVHVIDAKKFESEPIAKLTLPQRVPYGFHATFVSMPCQS</sequence>
<reference evidence="7" key="1">
    <citation type="submission" date="2025-08" db="UniProtKB">
        <authorList>
            <consortium name="RefSeq"/>
        </authorList>
    </citation>
    <scope>IDENTIFICATION</scope>
</reference>
<comment type="cofactor">
    <cofactor evidence="5">
        <name>Fe(2+)</name>
        <dbReference type="ChEBI" id="CHEBI:29033"/>
    </cofactor>
    <text evidence="5">Binds 1 Fe(2+) ion per subunit.</text>
</comment>
<evidence type="ECO:0000256" key="5">
    <source>
        <dbReference type="PIRSR" id="PIRSR604294-1"/>
    </source>
</evidence>